<sequence>MHSTTAVIVSLAACVAALPSNNNVWMAPTASDKRSPCPMLNSLANSGYINRNGLNISLTEFSDALLEVTNLDPAATKLVTAVGIKASTTGYADTLNLDDLIKHGIIEHDASLSRADWEDGKGDSHSFNKDIWAQTLTHFTTDTISAKQMAAARKGAIARANATHPDTFTYGAAQVQGSLLECALGLSVFGDATGDNANLKHLRVLFEEERLPFQEGWVKPAEVITSAKAQALAAKVLAATV</sequence>
<keyword evidence="5" id="KW-0560">Oxidoreductase</keyword>
<evidence type="ECO:0000256" key="7">
    <source>
        <dbReference type="ARBA" id="ARBA00025795"/>
    </source>
</evidence>
<accession>A0ABR1UKR4</accession>
<evidence type="ECO:0000256" key="5">
    <source>
        <dbReference type="ARBA" id="ARBA00023002"/>
    </source>
</evidence>
<dbReference type="InterPro" id="IPR036851">
    <property type="entry name" value="Chloroperoxidase-like_sf"/>
</dbReference>
<keyword evidence="4" id="KW-0479">Metal-binding</keyword>
<keyword evidence="11" id="KW-1185">Reference proteome</keyword>
<keyword evidence="2" id="KW-0575">Peroxidase</keyword>
<evidence type="ECO:0000313" key="11">
    <source>
        <dbReference type="Proteomes" id="UP001446871"/>
    </source>
</evidence>
<reference evidence="10 11" key="1">
    <citation type="submission" date="2023-01" db="EMBL/GenBank/DDBJ databases">
        <title>Analysis of 21 Apiospora genomes using comparative genomics revels a genus with tremendous synthesis potential of carbohydrate active enzymes and secondary metabolites.</title>
        <authorList>
            <person name="Sorensen T."/>
        </authorList>
    </citation>
    <scope>NUCLEOTIDE SEQUENCE [LARGE SCALE GENOMIC DNA]</scope>
    <source>
        <strain evidence="10 11">CBS 83171</strain>
    </source>
</reference>
<feature type="domain" description="Heme haloperoxidase family profile" evidence="9">
    <location>
        <begin position="21"/>
        <end position="233"/>
    </location>
</feature>
<dbReference type="PANTHER" id="PTHR33577:SF19">
    <property type="entry name" value="HEME HALOPEROXIDASE FAMILY PROFILE DOMAIN-CONTAINING PROTEIN-RELATED"/>
    <property type="match status" value="1"/>
</dbReference>
<dbReference type="PANTHER" id="PTHR33577">
    <property type="entry name" value="STERIGMATOCYSTIN BIOSYNTHESIS PEROXIDASE STCC-RELATED"/>
    <property type="match status" value="1"/>
</dbReference>
<name>A0ABR1UKR4_9PEZI</name>
<evidence type="ECO:0000256" key="4">
    <source>
        <dbReference type="ARBA" id="ARBA00022723"/>
    </source>
</evidence>
<proteinExistence type="inferred from homology"/>
<feature type="chain" id="PRO_5047405359" evidence="8">
    <location>
        <begin position="18"/>
        <end position="241"/>
    </location>
</feature>
<comment type="caution">
    <text evidence="10">The sequence shown here is derived from an EMBL/GenBank/DDBJ whole genome shotgun (WGS) entry which is preliminary data.</text>
</comment>
<gene>
    <name evidence="10" type="ORF">PG996_009431</name>
</gene>
<evidence type="ECO:0000256" key="2">
    <source>
        <dbReference type="ARBA" id="ARBA00022559"/>
    </source>
</evidence>
<dbReference type="Gene3D" id="1.10.489.10">
    <property type="entry name" value="Chloroperoxidase-like"/>
    <property type="match status" value="1"/>
</dbReference>
<organism evidence="10 11">
    <name type="scientific">Apiospora saccharicola</name>
    <dbReference type="NCBI Taxonomy" id="335842"/>
    <lineage>
        <taxon>Eukaryota</taxon>
        <taxon>Fungi</taxon>
        <taxon>Dikarya</taxon>
        <taxon>Ascomycota</taxon>
        <taxon>Pezizomycotina</taxon>
        <taxon>Sordariomycetes</taxon>
        <taxon>Xylariomycetidae</taxon>
        <taxon>Amphisphaeriales</taxon>
        <taxon>Apiosporaceae</taxon>
        <taxon>Apiospora</taxon>
    </lineage>
</organism>
<keyword evidence="3" id="KW-0349">Heme</keyword>
<evidence type="ECO:0000313" key="10">
    <source>
        <dbReference type="EMBL" id="KAK8059501.1"/>
    </source>
</evidence>
<evidence type="ECO:0000256" key="8">
    <source>
        <dbReference type="SAM" id="SignalP"/>
    </source>
</evidence>
<dbReference type="EMBL" id="JAQQWM010000006">
    <property type="protein sequence ID" value="KAK8059501.1"/>
    <property type="molecule type" value="Genomic_DNA"/>
</dbReference>
<dbReference type="InterPro" id="IPR000028">
    <property type="entry name" value="Chloroperoxidase"/>
</dbReference>
<dbReference type="PROSITE" id="PS51405">
    <property type="entry name" value="HEME_HALOPEROXIDASE"/>
    <property type="match status" value="1"/>
</dbReference>
<evidence type="ECO:0000259" key="9">
    <source>
        <dbReference type="PROSITE" id="PS51405"/>
    </source>
</evidence>
<feature type="signal peptide" evidence="8">
    <location>
        <begin position="1"/>
        <end position="17"/>
    </location>
</feature>
<comment type="similarity">
    <text evidence="7">Belongs to the chloroperoxidase family.</text>
</comment>
<protein>
    <submittedName>
        <fullName evidence="10">Chloroperoxidase</fullName>
    </submittedName>
</protein>
<dbReference type="SUPFAM" id="SSF47571">
    <property type="entry name" value="Cloroperoxidase"/>
    <property type="match status" value="1"/>
</dbReference>
<keyword evidence="6" id="KW-0408">Iron</keyword>
<evidence type="ECO:0000256" key="3">
    <source>
        <dbReference type="ARBA" id="ARBA00022617"/>
    </source>
</evidence>
<evidence type="ECO:0000256" key="6">
    <source>
        <dbReference type="ARBA" id="ARBA00023004"/>
    </source>
</evidence>
<dbReference type="Proteomes" id="UP001446871">
    <property type="component" value="Unassembled WGS sequence"/>
</dbReference>
<evidence type="ECO:0000256" key="1">
    <source>
        <dbReference type="ARBA" id="ARBA00001970"/>
    </source>
</evidence>
<keyword evidence="8" id="KW-0732">Signal</keyword>
<dbReference type="Pfam" id="PF01328">
    <property type="entry name" value="Peroxidase_2"/>
    <property type="match status" value="1"/>
</dbReference>
<comment type="cofactor">
    <cofactor evidence="1">
        <name>heme b</name>
        <dbReference type="ChEBI" id="CHEBI:60344"/>
    </cofactor>
</comment>